<feature type="region of interest" description="Disordered" evidence="5">
    <location>
        <begin position="1651"/>
        <end position="1750"/>
    </location>
</feature>
<evidence type="ECO:0000259" key="6">
    <source>
        <dbReference type="Pfam" id="PF16755"/>
    </source>
</evidence>
<organism evidence="7 8">
    <name type="scientific">Actinia tenebrosa</name>
    <name type="common">Australian red waratah sea anemone</name>
    <dbReference type="NCBI Taxonomy" id="6105"/>
    <lineage>
        <taxon>Eukaryota</taxon>
        <taxon>Metazoa</taxon>
        <taxon>Cnidaria</taxon>
        <taxon>Anthozoa</taxon>
        <taxon>Hexacorallia</taxon>
        <taxon>Actiniaria</taxon>
        <taxon>Actiniidae</taxon>
        <taxon>Actinia</taxon>
    </lineage>
</organism>
<dbReference type="PANTHER" id="PTHR23193">
    <property type="entry name" value="NUCLEAR PORE COMPLEX PROTEIN NUP"/>
    <property type="match status" value="1"/>
</dbReference>
<sequence length="2302" mass="245333">MGDLDSDSFPERKVEDFYFKQLKKLQIFDSPEGGLPLARTSLLAVSNKHGLCFVGCPTGVKIIKTDIIGKLNQQDERNINAVVSEYPSIYIEIGEAVRHVGLSCDNITLSVCYEKGNNVMFRVYDIPTICSQTGSKEMLGEVALSSDGSSLVNLLWNPVIPNIFAACLSNGSVTMWDMSNAKITKAGALPVSTRATAICWSPKGKQIVVGHKDGHLTQYSPALEVKKETPSPEIFKDSPRQVTSICWISAAVFLNVYTTEEEGDIPQCVLVCNALKTSPKQTINFDDVYFGMNEDREKGFYTTHLLEWNVTLSVSCNAFEVAVFGNEEKWEKWTFEDEKRAEMPLTSDNEETYPMGMAIDLTSTIPIVENEHSYPPAPLLLLLSTDGVLCPFYMINKNPRAKHDIVRPAEPLPPPGPRPKIVGDAPVSRKAPEQPRGQQQAVFQIPKTAATLPNTALSQPATKPLPTSSSSSPFSLTSSSSSQPAANAASSKLFNFTTPSTLDFTTTPVKPVTTESKAVASDGVTSTNLFAKKSDSMVPPGSGFSTSGFPIGFTSSVPPSTATPEKPTLQLPTSKTNFQNLFSPQQPSSLPGLEKPTVGSLFKPMLTTQPISAPKETDSLKDSGSLFKPMPTTQPMSAPKETDALKNSGSPFNPVLTTQPISAPKETDALKDSGQTFRSLQVDREKQEQIKKQEKIQLQQQQQQPREQEQLLQQQQQEQQILKQQLQLQLRLRKQEQEQYQQRLLQQQQQQQREQERPLQQQQQQQEQQVLKQQQQLRLRKREQEQYQQRLQQQEQKQYQQQLYQQQQEQQLQQRQLVQQQHQRQQEQEQYQQQMQQHKPQQQQRQLQQEQLEQQQLEPMTKQMYLNKCIKCIDEEIQLISEELEELGENVHQMKNMCSEFVQKEELERLREETELEAKTCDELKKIAKDHNSEIQDAKKKLLSSFEVLEDARVRHHRAKDRRYLHLLKSRGLDPMNANKMKTIRELYMHLDKTLGEVHLVLDEEWNKENESRNKIQRPTMDAVYRTLQAHQRVSQEQSVRLDKIAEKMKRKKLLSLSWNKPSASIVSSRENMNELSSLEGSMKSLDLDTTAQSSIKVPDNIPANKSAQLINMLRKRQTTPIRRSAVVSPNTSRARQIQRRLAEPITNLSPPSRQGRIVSETPLVKSTSATLPLFSSTPAVPSGPEKAFAFVEIVGGKSRESNIKEENAYQTSRATHPSFSSTSAVTGGTREAFSYDEGKSRESIIKEENAYQTSPQSPALFTSLGSTNASKATGETLGFSARPQSIGAPTLSTATTGAPPRMTAPKPIFDKTGLLPQRTGTPPLTIASSNAGTSQSTGSTQMFKFTEPTGTPVARRTGTPPLSTGGFNMAPPSSDKSLEGFPSSFTSKSSVNSTKEAALKLPSAGPGDKTILKQMPQQTPVSSTRDMQTVTPAALAAMSRAEEMRAEKTNLDPSASIEPRSMVTHGQSGGERARDIESENKAAKSIAEEALKHSQLEAEKAGFKPQSSTEFAIKGTESPKPGPPVVTVKPVSSKDKIQPSNLTVKPVPVPATPLTRPSIVPPGSSTTASGFSFGTAKDTVPLKENLGQGTTTKPTSFSFAASLNTKKETETIPAASLGSESSIQPKSSPLNSGIIKPEVISSPGVNRQLFKDSSNQINNSNGQKEQADVPRDLQKLPESDTQITKGTSMGFQLNSSKENVPFSAPTSTSSSSKPNEGAPSFGFKFESPSGSPSFGPVPGKETASSVSSGVKPFSPGSAAGGGLTFGPTSTAAPSNVFRPFANIQTTSSSSPTSSFGSITMSATGVTTPGLFSFSTKDPSSTISATSSSGASSGVGMFTLTPKTTAASSTTVTAVTSAGVIAATSSEVTSSPFSSFTSSVQGSSQGGLLGSSAEAATTTQGRTFKGGLFQQATATSSQGGTPQGGLFGTKLATLTGGTSQGDLFGTKPTTSTGETSQGNLFGTKPTTSTGGTSQGGFFGAQTSDSQDGLFGTTTTSPGGTSQGGLFGSSQASQGGGLFGVSTTSQSGTGQFGSPSSSSSSAFGQPTFGQPAFGQSTSTVTSPTSSAFGQSAFSKPQETTSTGTGISFGGFGLGGQPSQQAIKNPFLASATSSPSAGTSLFGANTSTGFKPTFGSGTPSSFSPQSSGGFGGGSFTKGTGNVASSGFSVGGGGSPGFGGSPSFGSAPVFGSSQSFGSSAPAFGSAPVFGSSPQLGMATAGGFGSSTGSGSFGNVSGSPLFGALAHQSATPSFGNVAQQAQQGQPGFGGFGQQSAGFGGFGSPGGGPGASPAFGGSPSQSFNQWR</sequence>
<dbReference type="SUPFAM" id="SSF117289">
    <property type="entry name" value="Nucleoporin domain"/>
    <property type="match status" value="1"/>
</dbReference>
<feature type="coiled-coil region" evidence="4">
    <location>
        <begin position="870"/>
        <end position="941"/>
    </location>
</feature>
<accession>A0A6P8I8Y9</accession>
<feature type="region of interest" description="Disordered" evidence="5">
    <location>
        <begin position="1614"/>
        <end position="1639"/>
    </location>
</feature>
<feature type="compositionally biased region" description="Low complexity" evidence="5">
    <location>
        <begin position="2286"/>
        <end position="2302"/>
    </location>
</feature>
<feature type="compositionally biased region" description="Low complexity" evidence="5">
    <location>
        <begin position="2021"/>
        <end position="2047"/>
    </location>
</feature>
<feature type="compositionally biased region" description="Low complexity" evidence="5">
    <location>
        <begin position="2131"/>
        <end position="2145"/>
    </location>
</feature>
<evidence type="ECO:0000256" key="5">
    <source>
        <dbReference type="SAM" id="MobiDB-lite"/>
    </source>
</evidence>
<evidence type="ECO:0000256" key="2">
    <source>
        <dbReference type="ARBA" id="ARBA00022448"/>
    </source>
</evidence>
<feature type="region of interest" description="Disordered" evidence="5">
    <location>
        <begin position="1346"/>
        <end position="1367"/>
    </location>
</feature>
<dbReference type="FunCoup" id="A0A6P8I8Y9">
    <property type="interactions" value="2721"/>
</dbReference>
<dbReference type="GO" id="GO:0006606">
    <property type="term" value="P:protein import into nucleus"/>
    <property type="evidence" value="ECO:0007669"/>
    <property type="project" value="TreeGrafter"/>
</dbReference>
<evidence type="ECO:0000256" key="3">
    <source>
        <dbReference type="ARBA" id="ARBA00023242"/>
    </source>
</evidence>
<feature type="region of interest" description="Disordered" evidence="5">
    <location>
        <begin position="1947"/>
        <end position="2092"/>
    </location>
</feature>
<proteinExistence type="predicted"/>
<reference evidence="8" key="1">
    <citation type="submission" date="2025-08" db="UniProtKB">
        <authorList>
            <consortium name="RefSeq"/>
        </authorList>
    </citation>
    <scope>IDENTIFICATION</scope>
    <source>
        <tissue evidence="8">Tentacle</tissue>
    </source>
</reference>
<dbReference type="GeneID" id="116300325"/>
<dbReference type="InParanoid" id="A0A6P8I8Y9"/>
<dbReference type="InterPro" id="IPR015943">
    <property type="entry name" value="WD40/YVTN_repeat-like_dom_sf"/>
</dbReference>
<dbReference type="GO" id="GO:0008139">
    <property type="term" value="F:nuclear localization sequence binding"/>
    <property type="evidence" value="ECO:0007669"/>
    <property type="project" value="TreeGrafter"/>
</dbReference>
<dbReference type="Proteomes" id="UP000515163">
    <property type="component" value="Unplaced"/>
</dbReference>
<feature type="compositionally biased region" description="Low complexity" evidence="5">
    <location>
        <begin position="2055"/>
        <end position="2065"/>
    </location>
</feature>
<protein>
    <submittedName>
        <fullName evidence="8">Nuclear pore complex protein Nup214-like isoform X1</fullName>
    </submittedName>
</protein>
<feature type="compositionally biased region" description="Polar residues" evidence="5">
    <location>
        <begin position="645"/>
        <end position="661"/>
    </location>
</feature>
<feature type="compositionally biased region" description="Low complexity" evidence="5">
    <location>
        <begin position="460"/>
        <end position="484"/>
    </location>
</feature>
<keyword evidence="4" id="KW-0175">Coiled coil</keyword>
<dbReference type="Pfam" id="PF16755">
    <property type="entry name" value="Beta-prop_NUP159_NUP214"/>
    <property type="match status" value="1"/>
</dbReference>
<dbReference type="InterPro" id="IPR039462">
    <property type="entry name" value="Nup159/Nup146_N"/>
</dbReference>
<feature type="region of interest" description="Disordered" evidence="5">
    <location>
        <begin position="578"/>
        <end position="692"/>
    </location>
</feature>
<feature type="region of interest" description="Disordered" evidence="5">
    <location>
        <begin position="1457"/>
        <end position="1476"/>
    </location>
</feature>
<evidence type="ECO:0000313" key="7">
    <source>
        <dbReference type="Proteomes" id="UP000515163"/>
    </source>
</evidence>
<dbReference type="RefSeq" id="XP_031565034.1">
    <property type="nucleotide sequence ID" value="XM_031709174.1"/>
</dbReference>
<keyword evidence="2" id="KW-0813">Transport</keyword>
<name>A0A6P8I8Y9_ACTTE</name>
<dbReference type="Gene3D" id="2.130.10.10">
    <property type="entry name" value="YVTN repeat-like/Quinoprotein amine dehydrogenase"/>
    <property type="match status" value="1"/>
</dbReference>
<feature type="compositionally biased region" description="Polar residues" evidence="5">
    <location>
        <begin position="578"/>
        <end position="589"/>
    </location>
</feature>
<feature type="compositionally biased region" description="Basic and acidic residues" evidence="5">
    <location>
        <begin position="1666"/>
        <end position="1679"/>
    </location>
</feature>
<feature type="compositionally biased region" description="Polar residues" evidence="5">
    <location>
        <begin position="1680"/>
        <end position="1699"/>
    </location>
</feature>
<feature type="domain" description="Nucleoporin Nup159/Nup146 N-terminal" evidence="6">
    <location>
        <begin position="36"/>
        <end position="389"/>
    </location>
</feature>
<gene>
    <name evidence="8" type="primary">LOC116300325</name>
</gene>
<dbReference type="InterPro" id="IPR026054">
    <property type="entry name" value="Nucleoporin"/>
</dbReference>
<dbReference type="PANTHER" id="PTHR23193:SF46">
    <property type="entry name" value="NUCLEAR PORE COMPLEX PROTEIN NUP214"/>
    <property type="match status" value="1"/>
</dbReference>
<feature type="compositionally biased region" description="Polar residues" evidence="5">
    <location>
        <begin position="1209"/>
        <end position="1227"/>
    </location>
</feature>
<feature type="compositionally biased region" description="Polar residues" evidence="5">
    <location>
        <begin position="1652"/>
        <end position="1665"/>
    </location>
</feature>
<feature type="compositionally biased region" description="Polar residues" evidence="5">
    <location>
        <begin position="2066"/>
        <end position="2077"/>
    </location>
</feature>
<feature type="compositionally biased region" description="Low complexity" evidence="5">
    <location>
        <begin position="1720"/>
        <end position="1740"/>
    </location>
</feature>
<comment type="subcellular location">
    <subcellularLocation>
        <location evidence="1">Nucleus</location>
    </subcellularLocation>
</comment>
<feature type="compositionally biased region" description="Polar residues" evidence="5">
    <location>
        <begin position="1619"/>
        <end position="1632"/>
    </location>
</feature>
<keyword evidence="7" id="KW-1185">Reference proteome</keyword>
<feature type="compositionally biased region" description="Low complexity" evidence="5">
    <location>
        <begin position="1564"/>
        <end position="1573"/>
    </location>
</feature>
<evidence type="ECO:0000256" key="4">
    <source>
        <dbReference type="SAM" id="Coils"/>
    </source>
</evidence>
<dbReference type="GO" id="GO:0017056">
    <property type="term" value="F:structural constituent of nuclear pore"/>
    <property type="evidence" value="ECO:0007669"/>
    <property type="project" value="TreeGrafter"/>
</dbReference>
<feature type="region of interest" description="Disordered" evidence="5">
    <location>
        <begin position="405"/>
        <end position="441"/>
    </location>
</feature>
<feature type="region of interest" description="Disordered" evidence="5">
    <location>
        <begin position="2254"/>
        <end position="2302"/>
    </location>
</feature>
<dbReference type="OrthoDB" id="248320at2759"/>
<feature type="region of interest" description="Disordered" evidence="5">
    <location>
        <begin position="1280"/>
        <end position="1303"/>
    </location>
</feature>
<dbReference type="GO" id="GO:0006405">
    <property type="term" value="P:RNA export from nucleus"/>
    <property type="evidence" value="ECO:0007669"/>
    <property type="project" value="TreeGrafter"/>
</dbReference>
<feature type="region of interest" description="Disordered" evidence="5">
    <location>
        <begin position="1515"/>
        <end position="1573"/>
    </location>
</feature>
<evidence type="ECO:0000313" key="8">
    <source>
        <dbReference type="RefSeq" id="XP_031565034.1"/>
    </source>
</evidence>
<feature type="compositionally biased region" description="Gly residues" evidence="5">
    <location>
        <begin position="2262"/>
        <end position="2285"/>
    </location>
</feature>
<feature type="region of interest" description="Disordered" evidence="5">
    <location>
        <begin position="1209"/>
        <end position="1230"/>
    </location>
</feature>
<evidence type="ECO:0000256" key="1">
    <source>
        <dbReference type="ARBA" id="ARBA00004123"/>
    </source>
</evidence>
<feature type="region of interest" description="Disordered" evidence="5">
    <location>
        <begin position="2131"/>
        <end position="2152"/>
    </location>
</feature>
<feature type="region of interest" description="Disordered" evidence="5">
    <location>
        <begin position="457"/>
        <end position="484"/>
    </location>
</feature>
<dbReference type="GO" id="GO:0005643">
    <property type="term" value="C:nuclear pore"/>
    <property type="evidence" value="ECO:0007669"/>
    <property type="project" value="TreeGrafter"/>
</dbReference>
<feature type="compositionally biased region" description="Basic and acidic residues" evidence="5">
    <location>
        <begin position="681"/>
        <end position="692"/>
    </location>
</feature>
<feature type="region of interest" description="Disordered" evidence="5">
    <location>
        <begin position="829"/>
        <end position="850"/>
    </location>
</feature>
<feature type="compositionally biased region" description="Low complexity" evidence="5">
    <location>
        <begin position="1962"/>
        <end position="1971"/>
    </location>
</feature>
<keyword evidence="3" id="KW-0539">Nucleus</keyword>
<dbReference type="KEGG" id="aten:116300325"/>
<feature type="compositionally biased region" description="Polar residues" evidence="5">
    <location>
        <begin position="1947"/>
        <end position="1960"/>
    </location>
</feature>